<evidence type="ECO:0000313" key="3">
    <source>
        <dbReference type="Proteomes" id="UP000824128"/>
    </source>
</evidence>
<evidence type="ECO:0000313" key="2">
    <source>
        <dbReference type="EMBL" id="HIU94090.1"/>
    </source>
</evidence>
<dbReference type="Pfam" id="PF01261">
    <property type="entry name" value="AP_endonuc_2"/>
    <property type="match status" value="1"/>
</dbReference>
<dbReference type="InterPro" id="IPR013022">
    <property type="entry name" value="Xyl_isomerase-like_TIM-brl"/>
</dbReference>
<dbReference type="EMBL" id="DVNZ01000094">
    <property type="protein sequence ID" value="HIU94090.1"/>
    <property type="molecule type" value="Genomic_DNA"/>
</dbReference>
<dbReference type="InterPro" id="IPR050312">
    <property type="entry name" value="IolE/XylAMocC-like"/>
</dbReference>
<feature type="domain" description="Xylose isomerase-like TIM barrel" evidence="1">
    <location>
        <begin position="34"/>
        <end position="266"/>
    </location>
</feature>
<dbReference type="InterPro" id="IPR036237">
    <property type="entry name" value="Xyl_isomerase-like_sf"/>
</dbReference>
<dbReference type="PANTHER" id="PTHR12110:SF52">
    <property type="entry name" value="XYLOSE ISOMERASE"/>
    <property type="match status" value="1"/>
</dbReference>
<proteinExistence type="predicted"/>
<dbReference type="PANTHER" id="PTHR12110">
    <property type="entry name" value="HYDROXYPYRUVATE ISOMERASE"/>
    <property type="match status" value="1"/>
</dbReference>
<gene>
    <name evidence="2" type="ORF">IAD24_02915</name>
</gene>
<accession>A0A9D1SSU9</accession>
<dbReference type="GO" id="GO:0016853">
    <property type="term" value="F:isomerase activity"/>
    <property type="evidence" value="ECO:0007669"/>
    <property type="project" value="UniProtKB-KW"/>
</dbReference>
<dbReference type="AlphaFoldDB" id="A0A9D1SSU9"/>
<reference evidence="2" key="2">
    <citation type="journal article" date="2021" name="PeerJ">
        <title>Extensive microbial diversity within the chicken gut microbiome revealed by metagenomics and culture.</title>
        <authorList>
            <person name="Gilroy R."/>
            <person name="Ravi A."/>
            <person name="Getino M."/>
            <person name="Pursley I."/>
            <person name="Horton D.L."/>
            <person name="Alikhan N.F."/>
            <person name="Baker D."/>
            <person name="Gharbi K."/>
            <person name="Hall N."/>
            <person name="Watson M."/>
            <person name="Adriaenssens E.M."/>
            <person name="Foster-Nyarko E."/>
            <person name="Jarju S."/>
            <person name="Secka A."/>
            <person name="Antonio M."/>
            <person name="Oren A."/>
            <person name="Chaudhuri R.R."/>
            <person name="La Ragione R."/>
            <person name="Hildebrand F."/>
            <person name="Pallen M.J."/>
        </authorList>
    </citation>
    <scope>NUCLEOTIDE SEQUENCE</scope>
    <source>
        <strain evidence="2">ChiGjej2B2-16831</strain>
    </source>
</reference>
<comment type="caution">
    <text evidence="2">The sequence shown here is derived from an EMBL/GenBank/DDBJ whole genome shotgun (WGS) entry which is preliminary data.</text>
</comment>
<dbReference type="SUPFAM" id="SSF51658">
    <property type="entry name" value="Xylose isomerase-like"/>
    <property type="match status" value="1"/>
</dbReference>
<sequence length="281" mass="29713">MNRLSQIVPLQHDSIVSPYPAAGWRAAFADLGRKGFTGVEIAVTYPERIDVPALCRAAAENHLAVTTISTGQSYWEEGISLTAPDPAVRARAAAIVRGHVDLSARIGRPPVTIGLLRGQPEDGAAALELLAQELLPLAAYAAGRGVVLQVEPIRRIETTLLNSTAETLAFLHRLGDPANVGVLFDTFNSSLEDGDVAAAARLAAGRITNLHVVDSDCTLPGCGTLDLPAVLAAALEAGYAGAFTLETLNLPSREYVLEHEAEALRRTVQAARRLRASAAME</sequence>
<dbReference type="Gene3D" id="3.20.20.150">
    <property type="entry name" value="Divalent-metal-dependent TIM barrel enzymes"/>
    <property type="match status" value="1"/>
</dbReference>
<evidence type="ECO:0000259" key="1">
    <source>
        <dbReference type="Pfam" id="PF01261"/>
    </source>
</evidence>
<name>A0A9D1SSU9_9FIRM</name>
<dbReference type="Proteomes" id="UP000824128">
    <property type="component" value="Unassembled WGS sequence"/>
</dbReference>
<organism evidence="2 3">
    <name type="scientific">Candidatus Aphodomorpha intestinavium</name>
    <dbReference type="NCBI Taxonomy" id="2840672"/>
    <lineage>
        <taxon>Bacteria</taxon>
        <taxon>Bacillati</taxon>
        <taxon>Bacillota</taxon>
        <taxon>Clostridia</taxon>
        <taxon>Eubacteriales</taxon>
        <taxon>Candidatus Aphodomorpha</taxon>
    </lineage>
</organism>
<reference evidence="2" key="1">
    <citation type="submission" date="2020-10" db="EMBL/GenBank/DDBJ databases">
        <authorList>
            <person name="Gilroy R."/>
        </authorList>
    </citation>
    <scope>NUCLEOTIDE SEQUENCE</scope>
    <source>
        <strain evidence="2">ChiGjej2B2-16831</strain>
    </source>
</reference>
<protein>
    <submittedName>
        <fullName evidence="2">Sugar phosphate isomerase/epimerase</fullName>
    </submittedName>
</protein>
<keyword evidence="2" id="KW-0413">Isomerase</keyword>